<reference evidence="7 8" key="1">
    <citation type="journal article" date="2015" name="Nature">
        <title>rRNA introns, odd ribosomes, and small enigmatic genomes across a large radiation of phyla.</title>
        <authorList>
            <person name="Brown C.T."/>
            <person name="Hug L.A."/>
            <person name="Thomas B.C."/>
            <person name="Sharon I."/>
            <person name="Castelle C.J."/>
            <person name="Singh A."/>
            <person name="Wilkins M.J."/>
            <person name="Williams K.H."/>
            <person name="Banfield J.F."/>
        </authorList>
    </citation>
    <scope>NUCLEOTIDE SEQUENCE [LARGE SCALE GENOMIC DNA]</scope>
</reference>
<dbReference type="Pfam" id="PF00573">
    <property type="entry name" value="Ribosomal_L4"/>
    <property type="match status" value="1"/>
</dbReference>
<comment type="function">
    <text evidence="5">One of the primary rRNA binding proteins, this protein initially binds near the 5'-end of the 23S rRNA. It is important during the early stages of 50S assembly. It makes multiple contacts with different domains of the 23S rRNA in the assembled 50S subunit and ribosome.</text>
</comment>
<dbReference type="NCBIfam" id="TIGR03953">
    <property type="entry name" value="rplD_bact"/>
    <property type="match status" value="1"/>
</dbReference>
<keyword evidence="2 5" id="KW-0689">Ribosomal protein</keyword>
<evidence type="ECO:0000313" key="7">
    <source>
        <dbReference type="EMBL" id="KKR35130.1"/>
    </source>
</evidence>
<comment type="subunit">
    <text evidence="5">Part of the 50S ribosomal subunit.</text>
</comment>
<comment type="function">
    <text evidence="5">Forms part of the polypeptide exit tunnel.</text>
</comment>
<dbReference type="InterPro" id="IPR013005">
    <property type="entry name" value="Ribosomal_uL4-like"/>
</dbReference>
<dbReference type="PATRIC" id="fig|1619037.3.peg.96"/>
<dbReference type="PANTHER" id="PTHR10746">
    <property type="entry name" value="50S RIBOSOMAL PROTEIN L4"/>
    <property type="match status" value="1"/>
</dbReference>
<dbReference type="PANTHER" id="PTHR10746:SF6">
    <property type="entry name" value="LARGE RIBOSOMAL SUBUNIT PROTEIN UL4M"/>
    <property type="match status" value="1"/>
</dbReference>
<accession>A0A0G0SK73</accession>
<keyword evidence="5" id="KW-0699">rRNA-binding</keyword>
<keyword evidence="5" id="KW-0694">RNA-binding</keyword>
<comment type="caution">
    <text evidence="7">The sequence shown here is derived from an EMBL/GenBank/DDBJ whole genome shotgun (WGS) entry which is preliminary data.</text>
</comment>
<keyword evidence="3 5" id="KW-0687">Ribonucleoprotein</keyword>
<evidence type="ECO:0000256" key="5">
    <source>
        <dbReference type="HAMAP-Rule" id="MF_01328"/>
    </source>
</evidence>
<dbReference type="EMBL" id="LBXR01000003">
    <property type="protein sequence ID" value="KKR35130.1"/>
    <property type="molecule type" value="Genomic_DNA"/>
</dbReference>
<evidence type="ECO:0000313" key="8">
    <source>
        <dbReference type="Proteomes" id="UP000034855"/>
    </source>
</evidence>
<dbReference type="InterPro" id="IPR002136">
    <property type="entry name" value="Ribosomal_uL4"/>
</dbReference>
<dbReference type="GO" id="GO:1990904">
    <property type="term" value="C:ribonucleoprotein complex"/>
    <property type="evidence" value="ECO:0007669"/>
    <property type="project" value="UniProtKB-KW"/>
</dbReference>
<feature type="region of interest" description="Disordered" evidence="6">
    <location>
        <begin position="37"/>
        <end position="77"/>
    </location>
</feature>
<dbReference type="InterPro" id="IPR023574">
    <property type="entry name" value="Ribosomal_uL4_dom_sf"/>
</dbReference>
<protein>
    <recommendedName>
        <fullName evidence="4 5">Large ribosomal subunit protein uL4</fullName>
    </recommendedName>
</protein>
<gene>
    <name evidence="5" type="primary">rplD</name>
    <name evidence="7" type="ORF">UT67_C0003G0004</name>
</gene>
<dbReference type="STRING" id="1619037.UT67_C0003G0004"/>
<proteinExistence type="inferred from homology"/>
<evidence type="ECO:0000256" key="6">
    <source>
        <dbReference type="SAM" id="MobiDB-lite"/>
    </source>
</evidence>
<dbReference type="Gene3D" id="3.40.1370.10">
    <property type="match status" value="1"/>
</dbReference>
<evidence type="ECO:0000256" key="4">
    <source>
        <dbReference type="ARBA" id="ARBA00035244"/>
    </source>
</evidence>
<evidence type="ECO:0000256" key="3">
    <source>
        <dbReference type="ARBA" id="ARBA00023274"/>
    </source>
</evidence>
<dbReference type="SUPFAM" id="SSF52166">
    <property type="entry name" value="Ribosomal protein L4"/>
    <property type="match status" value="1"/>
</dbReference>
<sequence>MKIKVYNLQGKETGEMNLSDAVFGVKVKPEVVHEVFTAQTNNQREPWADTKSKGEVSGGGKKPWPQKGTGRARHGSIRSPIWKGGGVTFGPLSIRNYKEKINKKTKRLALKMCLSDRVNSNALVVVEDFKFAEPKTKLFTEFLKVLPVKAKKYLLLTPGKDALVLRMTGNLKSIKTVRAEDLSVMDLLSKSTIITSKAGVEKLEAVFK</sequence>
<dbReference type="GO" id="GO:0006412">
    <property type="term" value="P:translation"/>
    <property type="evidence" value="ECO:0007669"/>
    <property type="project" value="UniProtKB-UniRule"/>
</dbReference>
<dbReference type="Proteomes" id="UP000034855">
    <property type="component" value="Unassembled WGS sequence"/>
</dbReference>
<dbReference type="GO" id="GO:0003735">
    <property type="term" value="F:structural constituent of ribosome"/>
    <property type="evidence" value="ECO:0007669"/>
    <property type="project" value="InterPro"/>
</dbReference>
<evidence type="ECO:0000256" key="2">
    <source>
        <dbReference type="ARBA" id="ARBA00022980"/>
    </source>
</evidence>
<dbReference type="GO" id="GO:0019843">
    <property type="term" value="F:rRNA binding"/>
    <property type="evidence" value="ECO:0007669"/>
    <property type="project" value="UniProtKB-UniRule"/>
</dbReference>
<dbReference type="GO" id="GO:0005840">
    <property type="term" value="C:ribosome"/>
    <property type="evidence" value="ECO:0007669"/>
    <property type="project" value="UniProtKB-KW"/>
</dbReference>
<comment type="similarity">
    <text evidence="1 5">Belongs to the universal ribosomal protein uL4 family.</text>
</comment>
<dbReference type="AlphaFoldDB" id="A0A0G0SK73"/>
<organism evidence="7 8">
    <name type="scientific">Candidatus Magasanikbacteria bacterium GW2011_GWA2_40_10</name>
    <dbReference type="NCBI Taxonomy" id="1619037"/>
    <lineage>
        <taxon>Bacteria</taxon>
        <taxon>Candidatus Magasanikiibacteriota</taxon>
    </lineage>
</organism>
<name>A0A0G0SK73_9BACT</name>
<evidence type="ECO:0000256" key="1">
    <source>
        <dbReference type="ARBA" id="ARBA00010528"/>
    </source>
</evidence>
<dbReference type="HAMAP" id="MF_01328_B">
    <property type="entry name" value="Ribosomal_uL4_B"/>
    <property type="match status" value="1"/>
</dbReference>